<evidence type="ECO:0000256" key="1">
    <source>
        <dbReference type="SAM" id="Phobius"/>
    </source>
</evidence>
<feature type="transmembrane region" description="Helical" evidence="1">
    <location>
        <begin position="6"/>
        <end position="24"/>
    </location>
</feature>
<gene>
    <name evidence="2" type="ORF">METZ01_LOCUS492329</name>
</gene>
<evidence type="ECO:0000313" key="2">
    <source>
        <dbReference type="EMBL" id="SVE39475.1"/>
    </source>
</evidence>
<dbReference type="EMBL" id="UINC01214306">
    <property type="protein sequence ID" value="SVE39475.1"/>
    <property type="molecule type" value="Genomic_DNA"/>
</dbReference>
<keyword evidence="1" id="KW-1133">Transmembrane helix</keyword>
<organism evidence="2">
    <name type="scientific">marine metagenome</name>
    <dbReference type="NCBI Taxonomy" id="408172"/>
    <lineage>
        <taxon>unclassified sequences</taxon>
        <taxon>metagenomes</taxon>
        <taxon>ecological metagenomes</taxon>
    </lineage>
</organism>
<proteinExistence type="predicted"/>
<reference evidence="2" key="1">
    <citation type="submission" date="2018-05" db="EMBL/GenBank/DDBJ databases">
        <authorList>
            <person name="Lanie J.A."/>
            <person name="Ng W.-L."/>
            <person name="Kazmierczak K.M."/>
            <person name="Andrzejewski T.M."/>
            <person name="Davidsen T.M."/>
            <person name="Wayne K.J."/>
            <person name="Tettelin H."/>
            <person name="Glass J.I."/>
            <person name="Rusch D."/>
            <person name="Podicherti R."/>
            <person name="Tsui H.-C.T."/>
            <person name="Winkler M.E."/>
        </authorList>
    </citation>
    <scope>NUCLEOTIDE SEQUENCE</scope>
</reference>
<sequence length="76" mass="8171">MSSSGIPSGPILMAVTFLLSRFYLALGFNDNKNACPGTIVEPAGLRRLYPAGQPVASDVIFPRVSQPSDSEKLFAW</sequence>
<name>A0A383D5D8_9ZZZZ</name>
<keyword evidence="1" id="KW-0812">Transmembrane</keyword>
<dbReference type="AlphaFoldDB" id="A0A383D5D8"/>
<protein>
    <submittedName>
        <fullName evidence="2">Uncharacterized protein</fullName>
    </submittedName>
</protein>
<accession>A0A383D5D8</accession>
<keyword evidence="1" id="KW-0472">Membrane</keyword>